<reference evidence="1" key="2">
    <citation type="submission" date="2022-06" db="UniProtKB">
        <authorList>
            <consortium name="EnsemblMetazoa"/>
        </authorList>
    </citation>
    <scope>IDENTIFICATION</scope>
    <source>
        <strain evidence="1">DF5081</strain>
    </source>
</reference>
<proteinExistence type="predicted"/>
<dbReference type="Proteomes" id="UP000005237">
    <property type="component" value="Unassembled WGS sequence"/>
</dbReference>
<keyword evidence="2" id="KW-1185">Reference proteome</keyword>
<dbReference type="AlphaFoldDB" id="A0A8R1ETU2"/>
<accession>A0A8R1ETU2</accession>
<organism evidence="1 2">
    <name type="scientific">Caenorhabditis japonica</name>
    <dbReference type="NCBI Taxonomy" id="281687"/>
    <lineage>
        <taxon>Eukaryota</taxon>
        <taxon>Metazoa</taxon>
        <taxon>Ecdysozoa</taxon>
        <taxon>Nematoda</taxon>
        <taxon>Chromadorea</taxon>
        <taxon>Rhabditida</taxon>
        <taxon>Rhabditina</taxon>
        <taxon>Rhabditomorpha</taxon>
        <taxon>Rhabditoidea</taxon>
        <taxon>Rhabditidae</taxon>
        <taxon>Peloderinae</taxon>
        <taxon>Caenorhabditis</taxon>
    </lineage>
</organism>
<evidence type="ECO:0000313" key="2">
    <source>
        <dbReference type="Proteomes" id="UP000005237"/>
    </source>
</evidence>
<protein>
    <submittedName>
        <fullName evidence="1">Uncharacterized protein</fullName>
    </submittedName>
</protein>
<reference evidence="2" key="1">
    <citation type="submission" date="2010-08" db="EMBL/GenBank/DDBJ databases">
        <authorList>
            <consortium name="Caenorhabditis japonica Sequencing Consortium"/>
            <person name="Wilson R.K."/>
        </authorList>
    </citation>
    <scope>NUCLEOTIDE SEQUENCE [LARGE SCALE GENOMIC DNA]</scope>
    <source>
        <strain evidence="2">DF5081</strain>
    </source>
</reference>
<evidence type="ECO:0000313" key="1">
    <source>
        <dbReference type="EnsemblMetazoa" id="CJA42477a.1"/>
    </source>
</evidence>
<name>A0A8R1ETU2_CAEJA</name>
<dbReference type="EnsemblMetazoa" id="CJA42477a.1">
    <property type="protein sequence ID" value="CJA42477a.1"/>
    <property type="gene ID" value="WBGene00218325"/>
</dbReference>
<sequence length="75" mass="8750">MITMSIDRNVTISEIKEFVDNCAIMFGGRHHISEEEEEESEGFNYFLIKGIEDAAPDVVDWLRHKFERKQIMVCA</sequence>